<dbReference type="InterPro" id="IPR038114">
    <property type="entry name" value="GPAT_N_sf"/>
</dbReference>
<accession>A0AAV1SR75</accession>
<comment type="caution">
    <text evidence="16">The sequence shown here is derived from an EMBL/GenBank/DDBJ whole genome shotgun (WGS) entry which is preliminary data.</text>
</comment>
<evidence type="ECO:0000256" key="8">
    <source>
        <dbReference type="ARBA" id="ARBA00022640"/>
    </source>
</evidence>
<dbReference type="EMBL" id="CAWUPB010001197">
    <property type="protein sequence ID" value="CAK7356061.1"/>
    <property type="molecule type" value="Genomic_DNA"/>
</dbReference>
<evidence type="ECO:0000313" key="16">
    <source>
        <dbReference type="EMBL" id="CAK7356061.1"/>
    </source>
</evidence>
<gene>
    <name evidence="16" type="ORF">DCAF_LOCUS26329</name>
</gene>
<evidence type="ECO:0000256" key="1">
    <source>
        <dbReference type="ARBA" id="ARBA00004470"/>
    </source>
</evidence>
<organism evidence="16 17">
    <name type="scientific">Dovyalis caffra</name>
    <dbReference type="NCBI Taxonomy" id="77055"/>
    <lineage>
        <taxon>Eukaryota</taxon>
        <taxon>Viridiplantae</taxon>
        <taxon>Streptophyta</taxon>
        <taxon>Embryophyta</taxon>
        <taxon>Tracheophyta</taxon>
        <taxon>Spermatophyta</taxon>
        <taxon>Magnoliopsida</taxon>
        <taxon>eudicotyledons</taxon>
        <taxon>Gunneridae</taxon>
        <taxon>Pentapetalae</taxon>
        <taxon>rosids</taxon>
        <taxon>fabids</taxon>
        <taxon>Malpighiales</taxon>
        <taxon>Salicaceae</taxon>
        <taxon>Flacourtieae</taxon>
        <taxon>Dovyalis</taxon>
    </lineage>
</organism>
<dbReference type="AlphaFoldDB" id="A0AAV1SR75"/>
<dbReference type="GO" id="GO:0009570">
    <property type="term" value="C:chloroplast stroma"/>
    <property type="evidence" value="ECO:0007669"/>
    <property type="project" value="UniProtKB-SubCell"/>
</dbReference>
<dbReference type="SUPFAM" id="SSF53474">
    <property type="entry name" value="alpha/beta-Hydrolases"/>
    <property type="match status" value="1"/>
</dbReference>
<evidence type="ECO:0000256" key="5">
    <source>
        <dbReference type="ARBA" id="ARBA00013113"/>
    </source>
</evidence>
<dbReference type="SUPFAM" id="SSF69593">
    <property type="entry name" value="Glycerol-3-phosphate (1)-acyltransferase"/>
    <property type="match status" value="1"/>
</dbReference>
<dbReference type="InterPro" id="IPR023083">
    <property type="entry name" value="G3P_O-acylTrfase_N"/>
</dbReference>
<protein>
    <recommendedName>
        <fullName evidence="5">glycerol-3-phosphate 1-O-acyltransferase</fullName>
        <ecNumber evidence="5">2.3.1.15</ecNumber>
    </recommendedName>
</protein>
<comment type="pathway">
    <text evidence="3">Lipid metabolism.</text>
</comment>
<evidence type="ECO:0000256" key="9">
    <source>
        <dbReference type="ARBA" id="ARBA00022679"/>
    </source>
</evidence>
<evidence type="ECO:0000256" key="6">
    <source>
        <dbReference type="ARBA" id="ARBA00022516"/>
    </source>
</evidence>
<evidence type="ECO:0000256" key="11">
    <source>
        <dbReference type="ARBA" id="ARBA00023098"/>
    </source>
</evidence>
<evidence type="ECO:0000256" key="2">
    <source>
        <dbReference type="ARBA" id="ARBA00004765"/>
    </source>
</evidence>
<dbReference type="Gene3D" id="3.40.50.1820">
    <property type="entry name" value="alpha/beta hydrolase"/>
    <property type="match status" value="1"/>
</dbReference>
<keyword evidence="13" id="KW-1208">Phospholipid metabolism</keyword>
<dbReference type="InterPro" id="IPR016222">
    <property type="entry name" value="G3P_O-acylTrfase_chlp"/>
</dbReference>
<dbReference type="Pfam" id="PF14829">
    <property type="entry name" value="GPAT_N"/>
    <property type="match status" value="1"/>
</dbReference>
<keyword evidence="17" id="KW-1185">Reference proteome</keyword>
<dbReference type="Pfam" id="PF01553">
    <property type="entry name" value="Acyltransferase"/>
    <property type="match status" value="1"/>
</dbReference>
<evidence type="ECO:0000256" key="4">
    <source>
        <dbReference type="ARBA" id="ARBA00007937"/>
    </source>
</evidence>
<keyword evidence="11" id="KW-0443">Lipid metabolism</keyword>
<keyword evidence="14" id="KW-0012">Acyltransferase</keyword>
<dbReference type="GO" id="GO:0006655">
    <property type="term" value="P:phosphatidylglycerol biosynthetic process"/>
    <property type="evidence" value="ECO:0007669"/>
    <property type="project" value="TreeGrafter"/>
</dbReference>
<keyword evidence="8" id="KW-0934">Plastid</keyword>
<evidence type="ECO:0000256" key="12">
    <source>
        <dbReference type="ARBA" id="ARBA00023209"/>
    </source>
</evidence>
<evidence type="ECO:0000256" key="13">
    <source>
        <dbReference type="ARBA" id="ARBA00023264"/>
    </source>
</evidence>
<dbReference type="Proteomes" id="UP001314170">
    <property type="component" value="Unassembled WGS sequence"/>
</dbReference>
<reference evidence="16 17" key="1">
    <citation type="submission" date="2024-01" db="EMBL/GenBank/DDBJ databases">
        <authorList>
            <person name="Waweru B."/>
        </authorList>
    </citation>
    <scope>NUCLEOTIDE SEQUENCE [LARGE SCALE GENOMIC DNA]</scope>
</reference>
<evidence type="ECO:0000256" key="7">
    <source>
        <dbReference type="ARBA" id="ARBA00022528"/>
    </source>
</evidence>
<dbReference type="InterPro" id="IPR029058">
    <property type="entry name" value="AB_hydrolase_fold"/>
</dbReference>
<keyword evidence="7" id="KW-0150">Chloroplast</keyword>
<feature type="domain" description="Phospholipid/glycerol acyltransferase" evidence="15">
    <location>
        <begin position="219"/>
        <end position="335"/>
    </location>
</feature>
<dbReference type="Gene3D" id="1.10.1200.50">
    <property type="entry name" value="Glycerol-3-phosphate acyltransferase, alpha helical bundle, N-terminal"/>
    <property type="match status" value="1"/>
</dbReference>
<evidence type="ECO:0000256" key="14">
    <source>
        <dbReference type="ARBA" id="ARBA00023315"/>
    </source>
</evidence>
<name>A0AAV1SR75_9ROSI</name>
<keyword evidence="12" id="KW-0594">Phospholipid biosynthesis</keyword>
<sequence>MILSTPAPPSTFLATTKPSPPFLRVSKLCFLTCSSSLSLRFRSTARRSTTCTCVLPSLNFHAMAELVKDKEVFASASAQVDDEKKKDKARSRSFLDATTEQELLSGIRKEAEAGKLPSNVAAGMEELYQNYKTAVLQSGIPNAHEIVLENMAVVLDRIFLDVQDPFVFSPYHKALRKPFDYYDFGQKYIRPLIDFRNSYVGNVSIFNGIEEKLRQGHNIVLVSNHQTEADPAVIALLLETSIPHTAENLHMNDVPEHAEEKRKANIRSLKEMALLLRGGSQVVWIAPSGGRDRPDPLSGEWYPANFDASSVDNIRRLAEHSGAPGHVYPLALLCHDIMPPPPEVEKEIGERRVISFHGAGLSVAPEISFSEITAAYENPEEAKEAYSEALYKSVTEQYNVLKFAIHGKQGLGASIPTYVPEEAFLSMMIWMTYFEDAIRATNFCCAYILLKPFLKPNPSEFELFQRFNFWCVKLGIPRPTRGIHGQAGMQVGTREPSDIQKIKISDLVSHHHLSSDKHCVSEDHAPLPFESQQGNNCRLQVELLTQQIKNRDNGKLSVVSTSSPSLPLPLADDNSLDVLLIDTKRGNKIVAFYLKSPYARLTVLYSHGNAADLGQLYDLFVQLKPSESNTYADIEAVYECLQTQYGVSQEDLILYGQSVGSGPTLHLAAKLPRLRGVVLHSAILSGLRVLCHVKFTFCFDIYKNINKIRKVKCPVLVIHGTEDDVVNWLHGDGLWKMAKEPYEPLWIKGGGHCNLELYPDYIRHLCRFIHEMENITTEIRLKKIRQNLHLKPRSKTASNKCCRFKLWRPKCPECFRPSAQNVGDPDVQAVLNVAGDPDAQAVLNVAGDPDVQAVLNVAGDPDA</sequence>
<dbReference type="InterPro" id="IPR002123">
    <property type="entry name" value="Plipid/glycerol_acylTrfase"/>
</dbReference>
<dbReference type="Gene3D" id="3.40.1130.10">
    <property type="entry name" value="Glycerol-3-phosphate (1)-acyltransferase"/>
    <property type="match status" value="2"/>
</dbReference>
<evidence type="ECO:0000259" key="15">
    <source>
        <dbReference type="SMART" id="SM00563"/>
    </source>
</evidence>
<evidence type="ECO:0000256" key="10">
    <source>
        <dbReference type="ARBA" id="ARBA00022946"/>
    </source>
</evidence>
<keyword evidence="9" id="KW-0808">Transferase</keyword>
<comment type="subcellular location">
    <subcellularLocation>
        <location evidence="1">Plastid</location>
        <location evidence="1">Chloroplast stroma</location>
    </subcellularLocation>
</comment>
<comment type="similarity">
    <text evidence="4">Belongs to the GPAT/DAPAT family.</text>
</comment>
<dbReference type="SMART" id="SM00563">
    <property type="entry name" value="PlsC"/>
    <property type="match status" value="1"/>
</dbReference>
<keyword evidence="6" id="KW-0444">Lipid biosynthesis</keyword>
<evidence type="ECO:0000313" key="17">
    <source>
        <dbReference type="Proteomes" id="UP001314170"/>
    </source>
</evidence>
<dbReference type="PANTHER" id="PTHR35695">
    <property type="entry name" value="GLYCEROL-3-PHOSPHATE ACYLTRANSFERASE, CHLOROPLASTIC"/>
    <property type="match status" value="1"/>
</dbReference>
<comment type="pathway">
    <text evidence="2">Phospholipid metabolism; CDP-diacylglycerol biosynthesis; CDP-diacylglycerol from sn-glycerol 3-phosphate: step 1/3.</text>
</comment>
<dbReference type="PANTHER" id="PTHR35695:SF1">
    <property type="entry name" value="GLYCEROL-3-PHOSPHATE ACYLTRANSFERASE, CHLOROPLASTIC"/>
    <property type="match status" value="1"/>
</dbReference>
<keyword evidence="10" id="KW-0809">Transit peptide</keyword>
<dbReference type="GO" id="GO:0004366">
    <property type="term" value="F:glycerol-3-phosphate O-acyltransferase activity"/>
    <property type="evidence" value="ECO:0007669"/>
    <property type="project" value="UniProtKB-EC"/>
</dbReference>
<dbReference type="EC" id="2.3.1.15" evidence="5"/>
<evidence type="ECO:0000256" key="3">
    <source>
        <dbReference type="ARBA" id="ARBA00005189"/>
    </source>
</evidence>
<proteinExistence type="inferred from homology"/>